<evidence type="ECO:0000313" key="1">
    <source>
        <dbReference type="EMBL" id="NIJ12296.1"/>
    </source>
</evidence>
<evidence type="ECO:0000313" key="2">
    <source>
        <dbReference type="Proteomes" id="UP000545493"/>
    </source>
</evidence>
<gene>
    <name evidence="1" type="ORF">FHU38_002640</name>
</gene>
<dbReference type="Proteomes" id="UP000545493">
    <property type="component" value="Unassembled WGS sequence"/>
</dbReference>
<comment type="caution">
    <text evidence="1">The sequence shown here is derived from an EMBL/GenBank/DDBJ whole genome shotgun (WGS) entry which is preliminary data.</text>
</comment>
<sequence length="38" mass="3928">MSQGRSALPALLEAAERGAVTARSVEVIEPDLEAVSCT</sequence>
<proteinExistence type="predicted"/>
<name>A0A7X5ZR95_9PSEU</name>
<reference evidence="1 2" key="1">
    <citation type="submission" date="2020-03" db="EMBL/GenBank/DDBJ databases">
        <title>Sequencing the genomes of 1000 actinobacteria strains.</title>
        <authorList>
            <person name="Klenk H.-P."/>
        </authorList>
    </citation>
    <scope>NUCLEOTIDE SEQUENCE [LARGE SCALE GENOMIC DNA]</scope>
    <source>
        <strain evidence="1 2">DSM 45685</strain>
    </source>
</reference>
<dbReference type="EMBL" id="JAAOYM010000001">
    <property type="protein sequence ID" value="NIJ12296.1"/>
    <property type="molecule type" value="Genomic_DNA"/>
</dbReference>
<protein>
    <submittedName>
        <fullName evidence="1">Uncharacterized protein</fullName>
    </submittedName>
</protein>
<keyword evidence="2" id="KW-1185">Reference proteome</keyword>
<organism evidence="1 2">
    <name type="scientific">Saccharomonospora amisosensis</name>
    <dbReference type="NCBI Taxonomy" id="1128677"/>
    <lineage>
        <taxon>Bacteria</taxon>
        <taxon>Bacillati</taxon>
        <taxon>Actinomycetota</taxon>
        <taxon>Actinomycetes</taxon>
        <taxon>Pseudonocardiales</taxon>
        <taxon>Pseudonocardiaceae</taxon>
        <taxon>Saccharomonospora</taxon>
    </lineage>
</organism>
<dbReference type="AlphaFoldDB" id="A0A7X5ZR95"/>
<accession>A0A7X5ZR95</accession>